<dbReference type="Pfam" id="PF00877">
    <property type="entry name" value="NLPC_P60"/>
    <property type="match status" value="1"/>
</dbReference>
<feature type="signal peptide" evidence="6">
    <location>
        <begin position="1"/>
        <end position="30"/>
    </location>
</feature>
<dbReference type="RefSeq" id="WP_150332627.1">
    <property type="nucleotide sequence ID" value="NZ_CP044108.1"/>
</dbReference>
<keyword evidence="2" id="KW-0645">Protease</keyword>
<feature type="compositionally biased region" description="Low complexity" evidence="5">
    <location>
        <begin position="38"/>
        <end position="47"/>
    </location>
</feature>
<organism evidence="8 9">
    <name type="scientific">Dermabacter vaginalis</name>
    <dbReference type="NCBI Taxonomy" id="1630135"/>
    <lineage>
        <taxon>Bacteria</taxon>
        <taxon>Bacillati</taxon>
        <taxon>Actinomycetota</taxon>
        <taxon>Actinomycetes</taxon>
        <taxon>Micrococcales</taxon>
        <taxon>Dermabacteraceae</taxon>
        <taxon>Dermabacter</taxon>
    </lineage>
</organism>
<reference evidence="8 9" key="1">
    <citation type="submission" date="2019-09" db="EMBL/GenBank/DDBJ databases">
        <title>FDA dAtabase for Regulatory Grade micrObial Sequences (FDA-ARGOS): Supporting development and validation of Infectious Disease Dx tests.</title>
        <authorList>
            <person name="Sciortino C."/>
            <person name="Tallon L."/>
            <person name="Sadzewicz L."/>
            <person name="Vavikolanu K."/>
            <person name="Mehta A."/>
            <person name="Aluvathingal J."/>
            <person name="Nadendla S."/>
            <person name="Nandy P."/>
            <person name="Geyer C."/>
            <person name="Yan Y."/>
            <person name="Sichtig H."/>
        </authorList>
    </citation>
    <scope>NUCLEOTIDE SEQUENCE [LARGE SCALE GENOMIC DNA]</scope>
    <source>
        <strain evidence="8 9">FDAARGOS_640</strain>
    </source>
</reference>
<evidence type="ECO:0000313" key="8">
    <source>
        <dbReference type="EMBL" id="QEU11156.1"/>
    </source>
</evidence>
<protein>
    <recommendedName>
        <fullName evidence="7">NlpC/P60 domain-containing protein</fullName>
    </recommendedName>
</protein>
<evidence type="ECO:0000256" key="3">
    <source>
        <dbReference type="ARBA" id="ARBA00022801"/>
    </source>
</evidence>
<comment type="similarity">
    <text evidence="1">Belongs to the peptidase C40 family.</text>
</comment>
<dbReference type="Proteomes" id="UP000323865">
    <property type="component" value="Chromosome"/>
</dbReference>
<dbReference type="Gene3D" id="3.90.1720.10">
    <property type="entry name" value="endopeptidase domain like (from Nostoc punctiforme)"/>
    <property type="match status" value="1"/>
</dbReference>
<name>A0ABX6A3J8_9MICO</name>
<accession>A0ABX6A3J8</accession>
<dbReference type="InterPro" id="IPR036366">
    <property type="entry name" value="PGBDSf"/>
</dbReference>
<dbReference type="InterPro" id="IPR013207">
    <property type="entry name" value="LGFP"/>
</dbReference>
<feature type="region of interest" description="Disordered" evidence="5">
    <location>
        <begin position="24"/>
        <end position="135"/>
    </location>
</feature>
<evidence type="ECO:0000259" key="7">
    <source>
        <dbReference type="PROSITE" id="PS51935"/>
    </source>
</evidence>
<dbReference type="Pfam" id="PF01471">
    <property type="entry name" value="PG_binding_1"/>
    <property type="match status" value="1"/>
</dbReference>
<dbReference type="InterPro" id="IPR002477">
    <property type="entry name" value="Peptidoglycan-bd-like"/>
</dbReference>
<dbReference type="EMBL" id="CP044108">
    <property type="protein sequence ID" value="QEU11156.1"/>
    <property type="molecule type" value="Genomic_DNA"/>
</dbReference>
<dbReference type="InterPro" id="IPR036365">
    <property type="entry name" value="PGBD-like_sf"/>
</dbReference>
<evidence type="ECO:0000256" key="6">
    <source>
        <dbReference type="SAM" id="SignalP"/>
    </source>
</evidence>
<dbReference type="SUPFAM" id="SSF54001">
    <property type="entry name" value="Cysteine proteinases"/>
    <property type="match status" value="1"/>
</dbReference>
<evidence type="ECO:0000256" key="5">
    <source>
        <dbReference type="SAM" id="MobiDB-lite"/>
    </source>
</evidence>
<dbReference type="PROSITE" id="PS51935">
    <property type="entry name" value="NLPC_P60"/>
    <property type="match status" value="1"/>
</dbReference>
<feature type="domain" description="NlpC/P60" evidence="7">
    <location>
        <begin position="572"/>
        <end position="708"/>
    </location>
</feature>
<keyword evidence="9" id="KW-1185">Reference proteome</keyword>
<keyword evidence="4" id="KW-0788">Thiol protease</keyword>
<dbReference type="InterPro" id="IPR000064">
    <property type="entry name" value="NLP_P60_dom"/>
</dbReference>
<dbReference type="PANTHER" id="PTHR47359:SF3">
    <property type="entry name" value="NLP_P60 DOMAIN-CONTAINING PROTEIN-RELATED"/>
    <property type="match status" value="1"/>
</dbReference>
<dbReference type="InterPro" id="IPR038765">
    <property type="entry name" value="Papain-like_cys_pep_sf"/>
</dbReference>
<dbReference type="InterPro" id="IPR051794">
    <property type="entry name" value="PG_Endopeptidase_C40"/>
</dbReference>
<dbReference type="PANTHER" id="PTHR47359">
    <property type="entry name" value="PEPTIDOGLYCAN DL-ENDOPEPTIDASE CWLO"/>
    <property type="match status" value="1"/>
</dbReference>
<gene>
    <name evidence="8" type="ORF">FOB48_01790</name>
</gene>
<evidence type="ECO:0000256" key="4">
    <source>
        <dbReference type="ARBA" id="ARBA00022807"/>
    </source>
</evidence>
<proteinExistence type="inferred from homology"/>
<dbReference type="SUPFAM" id="SSF47090">
    <property type="entry name" value="PGBD-like"/>
    <property type="match status" value="1"/>
</dbReference>
<sequence length="708" mass="77070">MYPLSSLTGRRISAALLAAGVTFTPLAVQASPSDPTDEPTLSTTEAPTPAPSEPAPSETPVEETPADQTPGTEAPSENNTDAPLEAPTSTDETPAPAPRESAPAPRDSTTTSVEESTADAPEERPAPRVQTFSVAPESTPQFAIVGAMRGYWDEAGGTDSWIGNPTSNEQKLNGGGYVQHFENADLYWSPGNGGAHAVNRGGGFETFWKRSGHTRGWLGYPSTDEIRVPGGVTQKFTGGTLYFDFATKNVWVTKGGIGDHYESLGGARSWLGLPTGNETKTRGGYYQRFQNGHVYYSGRPGAHAISHKGAIFGIWGRNGYERGELGFPTSEEYSVRGGRAQNFQNGTIYWNSRNGITEVTKHAIHANYVKLGGPKSAFGLPRTGEITLNNGVVIQYFENGQMYWHPRTGAYGVHSGMLNQYAKRGFERGFLGLPTSNEYTYKGQFRQNFENGVLYWTRSNGTGVVGWEPANPYYFGPTNNPTTSRGGHNLTKGWNGVRVAAVQKRLGIYSNGHSATMNAKTIGAVKSWQRKRGLPVTGVVDKRTWDSLGTGVSWYADGFTVKPKVGITASRQERIDTMVNFARSQVGSPYTWGGAGGYKLGYDCSGIAIQAMNAAGLETGVTPEQHAGANWLSTHYFYNSKKFRKVPISQIQRGDWIFYRDSGGTIRHMTMYLGNGQMLHSWGPGVHIRSYTRNLPGRKADPYVLRPF</sequence>
<evidence type="ECO:0000256" key="1">
    <source>
        <dbReference type="ARBA" id="ARBA00007074"/>
    </source>
</evidence>
<evidence type="ECO:0000313" key="9">
    <source>
        <dbReference type="Proteomes" id="UP000323865"/>
    </source>
</evidence>
<dbReference type="Pfam" id="PF08310">
    <property type="entry name" value="LGFP"/>
    <property type="match status" value="6"/>
</dbReference>
<feature type="compositionally biased region" description="Polar residues" evidence="5">
    <location>
        <begin position="67"/>
        <end position="92"/>
    </location>
</feature>
<dbReference type="Gene3D" id="1.10.101.10">
    <property type="entry name" value="PGBD-like superfamily/PGBD"/>
    <property type="match status" value="1"/>
</dbReference>
<keyword evidence="6" id="KW-0732">Signal</keyword>
<evidence type="ECO:0000256" key="2">
    <source>
        <dbReference type="ARBA" id="ARBA00022670"/>
    </source>
</evidence>
<feature type="chain" id="PRO_5046444315" description="NlpC/P60 domain-containing protein" evidence="6">
    <location>
        <begin position="31"/>
        <end position="708"/>
    </location>
</feature>
<keyword evidence="3" id="KW-0378">Hydrolase</keyword>